<name>K1PWH5_MAGGI</name>
<sequence>MPDIHVKESYVDLSNQEDICNYYEIVQDDDRREIYQEQKKDVVARHRIHHLRNLQTYEKSDQRYVSKNARSAFKSINKSSDKLKEETYIQNVETGRQHTFVENDKSEMVDRENPEVWVLVIYITWQF</sequence>
<dbReference type="InParanoid" id="K1PWH5"/>
<dbReference type="EMBL" id="JH815815">
    <property type="protein sequence ID" value="EKC20675.1"/>
    <property type="molecule type" value="Genomic_DNA"/>
</dbReference>
<protein>
    <submittedName>
        <fullName evidence="1">Uncharacterized protein</fullName>
    </submittedName>
</protein>
<organism evidence="1">
    <name type="scientific">Magallana gigas</name>
    <name type="common">Pacific oyster</name>
    <name type="synonym">Crassostrea gigas</name>
    <dbReference type="NCBI Taxonomy" id="29159"/>
    <lineage>
        <taxon>Eukaryota</taxon>
        <taxon>Metazoa</taxon>
        <taxon>Spiralia</taxon>
        <taxon>Lophotrochozoa</taxon>
        <taxon>Mollusca</taxon>
        <taxon>Bivalvia</taxon>
        <taxon>Autobranchia</taxon>
        <taxon>Pteriomorphia</taxon>
        <taxon>Ostreida</taxon>
        <taxon>Ostreoidea</taxon>
        <taxon>Ostreidae</taxon>
        <taxon>Magallana</taxon>
    </lineage>
</organism>
<dbReference type="AlphaFoldDB" id="K1PWH5"/>
<proteinExistence type="predicted"/>
<reference evidence="1" key="1">
    <citation type="journal article" date="2012" name="Nature">
        <title>The oyster genome reveals stress adaptation and complexity of shell formation.</title>
        <authorList>
            <person name="Zhang G."/>
            <person name="Fang X."/>
            <person name="Guo X."/>
            <person name="Li L."/>
            <person name="Luo R."/>
            <person name="Xu F."/>
            <person name="Yang P."/>
            <person name="Zhang L."/>
            <person name="Wang X."/>
            <person name="Qi H."/>
            <person name="Xiong Z."/>
            <person name="Que H."/>
            <person name="Xie Y."/>
            <person name="Holland P.W."/>
            <person name="Paps J."/>
            <person name="Zhu Y."/>
            <person name="Wu F."/>
            <person name="Chen Y."/>
            <person name="Wang J."/>
            <person name="Peng C."/>
            <person name="Meng J."/>
            <person name="Yang L."/>
            <person name="Liu J."/>
            <person name="Wen B."/>
            <person name="Zhang N."/>
            <person name="Huang Z."/>
            <person name="Zhu Q."/>
            <person name="Feng Y."/>
            <person name="Mount A."/>
            <person name="Hedgecock D."/>
            <person name="Xu Z."/>
            <person name="Liu Y."/>
            <person name="Domazet-Loso T."/>
            <person name="Du Y."/>
            <person name="Sun X."/>
            <person name="Zhang S."/>
            <person name="Liu B."/>
            <person name="Cheng P."/>
            <person name="Jiang X."/>
            <person name="Li J."/>
            <person name="Fan D."/>
            <person name="Wang W."/>
            <person name="Fu W."/>
            <person name="Wang T."/>
            <person name="Wang B."/>
            <person name="Zhang J."/>
            <person name="Peng Z."/>
            <person name="Li Y."/>
            <person name="Li N."/>
            <person name="Wang J."/>
            <person name="Chen M."/>
            <person name="He Y."/>
            <person name="Tan F."/>
            <person name="Song X."/>
            <person name="Zheng Q."/>
            <person name="Huang R."/>
            <person name="Yang H."/>
            <person name="Du X."/>
            <person name="Chen L."/>
            <person name="Yang M."/>
            <person name="Gaffney P.M."/>
            <person name="Wang S."/>
            <person name="Luo L."/>
            <person name="She Z."/>
            <person name="Ming Y."/>
            <person name="Huang W."/>
            <person name="Zhang S."/>
            <person name="Huang B."/>
            <person name="Zhang Y."/>
            <person name="Qu T."/>
            <person name="Ni P."/>
            <person name="Miao G."/>
            <person name="Wang J."/>
            <person name="Wang Q."/>
            <person name="Steinberg C.E."/>
            <person name="Wang H."/>
            <person name="Li N."/>
            <person name="Qian L."/>
            <person name="Zhang G."/>
            <person name="Li Y."/>
            <person name="Yang H."/>
            <person name="Liu X."/>
            <person name="Wang J."/>
            <person name="Yin Y."/>
            <person name="Wang J."/>
        </authorList>
    </citation>
    <scope>NUCLEOTIDE SEQUENCE [LARGE SCALE GENOMIC DNA]</scope>
    <source>
        <strain evidence="1">05x7-T-G4-1.051#20</strain>
    </source>
</reference>
<evidence type="ECO:0000313" key="1">
    <source>
        <dbReference type="EMBL" id="EKC20675.1"/>
    </source>
</evidence>
<dbReference type="HOGENOM" id="CLU_1972614_0_0_1"/>
<accession>K1PWH5</accession>
<gene>
    <name evidence="1" type="ORF">CGI_10005635</name>
</gene>